<keyword evidence="6 11" id="KW-0732">Signal</keyword>
<dbReference type="PROSITE" id="PS50228">
    <property type="entry name" value="SUEL_LECTIN"/>
    <property type="match status" value="1"/>
</dbReference>
<evidence type="ECO:0000256" key="1">
    <source>
        <dbReference type="ARBA" id="ARBA00001412"/>
    </source>
</evidence>
<dbReference type="PRINTS" id="PR00742">
    <property type="entry name" value="GLHYDRLASE35"/>
</dbReference>
<evidence type="ECO:0000256" key="11">
    <source>
        <dbReference type="SAM" id="SignalP"/>
    </source>
</evidence>
<dbReference type="GO" id="GO:0004565">
    <property type="term" value="F:beta-galactosidase activity"/>
    <property type="evidence" value="ECO:0007669"/>
    <property type="project" value="UniProtKB-EC"/>
</dbReference>
<dbReference type="FunFam" id="2.60.120.260:FF:000142">
    <property type="entry name" value="Beta-galactosidase"/>
    <property type="match status" value="1"/>
</dbReference>
<feature type="domain" description="SUEL-type lectin" evidence="12">
    <location>
        <begin position="656"/>
        <end position="731"/>
    </location>
</feature>
<dbReference type="PROSITE" id="PS01182">
    <property type="entry name" value="GLYCOSYL_HYDROL_F35"/>
    <property type="match status" value="1"/>
</dbReference>
<evidence type="ECO:0000313" key="13">
    <source>
        <dbReference type="EMBL" id="KAE8688541.1"/>
    </source>
</evidence>
<dbReference type="Gene3D" id="2.60.120.260">
    <property type="entry name" value="Galactose-binding domain-like"/>
    <property type="match status" value="2"/>
</dbReference>
<keyword evidence="5" id="KW-0052">Apoplast</keyword>
<sequence length="731" mass="81409">MATNYNFKLPIMWNVLLAALLAYWVCSVTASVSYDSKAITINGQRRILISGSIHYPRSSPEKAKEGGIDVIQTYVFWNGHEPAPGKYYFEGNYDLVKFIKLVKQAGLYVHLRIGPYVCAEWNFGGFPVWLKYIPGINFRTNNGPFKAQMQRFTEKIVGMMKAERLFESQGGPIILSQIENEYGPMEYELGAPGKAYSDWAAKMAVGLGTGVPWVMCKQDDAPDPIINTCNGFYCDYFSPNKAYKPKMWTEAWTGWYTEFGGPFVATSYDYDAPLDEYGLKRQPKWGHLKDLHRAIKLLEPALVNGDPTVIRLGLYEEAHVFNNKAGGCAAFLSNYNPKSYSKVAFRNMNYNLPPWSISILPDCKNTVYNTARVGAQVSRKKMVPVPMLGGFSWQAYNEETASDVDSSFTMVGLLEQINTTRDATDYLWYTTDVKIDHSEGFFRNGKSPVLTVLSAGHTLHVFVNGQLSGEFPKITFSQGVDLRAGINTISLLSIAVGLPNVGPHFETWNAGILGPVTLNGLNEGRRDLSWQKWSYKIGLKGEALNLHSLSGSSSVEWAQGSFTTFNAPGGNAPLALDMNSMGKVQIWINGQSIGRHWPAYLEIVVPVTMLEHLMRKNVELIVERHLKDGIMFLGHCSTRLETCWLCLRNGAEIQMGFLWFAEKLTGPLRPKVHLECDAGQKISAIKFASFGTPERLCVAQNFCTVTVAPEMFGGDPCPGVMKKLSVEVVCS</sequence>
<evidence type="ECO:0000313" key="14">
    <source>
        <dbReference type="Proteomes" id="UP000436088"/>
    </source>
</evidence>
<dbReference type="PANTHER" id="PTHR23421">
    <property type="entry name" value="BETA-GALACTOSIDASE RELATED"/>
    <property type="match status" value="1"/>
</dbReference>
<evidence type="ECO:0000256" key="3">
    <source>
        <dbReference type="ARBA" id="ARBA00009809"/>
    </source>
</evidence>
<dbReference type="EMBL" id="VEPZ02001185">
    <property type="protein sequence ID" value="KAE8688541.1"/>
    <property type="molecule type" value="Genomic_DNA"/>
</dbReference>
<protein>
    <recommendedName>
        <fullName evidence="4 9">Beta-galactosidase</fullName>
        <ecNumber evidence="4 9">3.2.1.23</ecNumber>
    </recommendedName>
</protein>
<dbReference type="GO" id="GO:0005975">
    <property type="term" value="P:carbohydrate metabolic process"/>
    <property type="evidence" value="ECO:0007669"/>
    <property type="project" value="InterPro"/>
</dbReference>
<evidence type="ECO:0000256" key="4">
    <source>
        <dbReference type="ARBA" id="ARBA00012756"/>
    </source>
</evidence>
<organism evidence="13 14">
    <name type="scientific">Hibiscus syriacus</name>
    <name type="common">Rose of Sharon</name>
    <dbReference type="NCBI Taxonomy" id="106335"/>
    <lineage>
        <taxon>Eukaryota</taxon>
        <taxon>Viridiplantae</taxon>
        <taxon>Streptophyta</taxon>
        <taxon>Embryophyta</taxon>
        <taxon>Tracheophyta</taxon>
        <taxon>Spermatophyta</taxon>
        <taxon>Magnoliopsida</taxon>
        <taxon>eudicotyledons</taxon>
        <taxon>Gunneridae</taxon>
        <taxon>Pentapetalae</taxon>
        <taxon>rosids</taxon>
        <taxon>malvids</taxon>
        <taxon>Malvales</taxon>
        <taxon>Malvaceae</taxon>
        <taxon>Malvoideae</taxon>
        <taxon>Hibiscus</taxon>
    </lineage>
</organism>
<evidence type="ECO:0000256" key="6">
    <source>
        <dbReference type="ARBA" id="ARBA00022729"/>
    </source>
</evidence>
<dbReference type="InterPro" id="IPR041392">
    <property type="entry name" value="GHD"/>
</dbReference>
<comment type="catalytic activity">
    <reaction evidence="1 9">
        <text>Hydrolysis of terminal non-reducing beta-D-galactose residues in beta-D-galactosides.</text>
        <dbReference type="EC" id="3.2.1.23"/>
    </reaction>
</comment>
<accession>A0A6A2Z976</accession>
<keyword evidence="14" id="KW-1185">Reference proteome</keyword>
<comment type="caution">
    <text evidence="13">The sequence shown here is derived from an EMBL/GenBank/DDBJ whole genome shotgun (WGS) entry which is preliminary data.</text>
</comment>
<dbReference type="InterPro" id="IPR000922">
    <property type="entry name" value="Lectin_gal-bd_dom"/>
</dbReference>
<dbReference type="InterPro" id="IPR008979">
    <property type="entry name" value="Galactose-bd-like_sf"/>
</dbReference>
<dbReference type="InterPro" id="IPR048913">
    <property type="entry name" value="BetaGal_gal-bd"/>
</dbReference>
<dbReference type="Pfam" id="PF21467">
    <property type="entry name" value="BetaGal_gal-bd"/>
    <property type="match status" value="2"/>
</dbReference>
<dbReference type="InterPro" id="IPR001944">
    <property type="entry name" value="Glycoside_Hdrlase_35"/>
</dbReference>
<keyword evidence="8 9" id="KW-0326">Glycosidase</keyword>
<keyword evidence="7 9" id="KW-0378">Hydrolase</keyword>
<dbReference type="FunFam" id="3.20.20.80:FF:000006">
    <property type="entry name" value="Beta-galactosidase"/>
    <property type="match status" value="1"/>
</dbReference>
<dbReference type="InterPro" id="IPR017853">
    <property type="entry name" value="GH"/>
</dbReference>
<dbReference type="InterPro" id="IPR031330">
    <property type="entry name" value="Gly_Hdrlase_35_cat"/>
</dbReference>
<dbReference type="SUPFAM" id="SSF51445">
    <property type="entry name" value="(Trans)glycosidases"/>
    <property type="match status" value="1"/>
</dbReference>
<dbReference type="Gene3D" id="2.60.120.740">
    <property type="match status" value="1"/>
</dbReference>
<dbReference type="Gene3D" id="3.20.20.80">
    <property type="entry name" value="Glycosidases"/>
    <property type="match status" value="1"/>
</dbReference>
<evidence type="ECO:0000256" key="5">
    <source>
        <dbReference type="ARBA" id="ARBA00022523"/>
    </source>
</evidence>
<dbReference type="InterPro" id="IPR043159">
    <property type="entry name" value="Lectin_gal-bd_sf"/>
</dbReference>
<dbReference type="Pfam" id="PF01301">
    <property type="entry name" value="Glyco_hydro_35"/>
    <property type="match status" value="2"/>
</dbReference>
<dbReference type="Proteomes" id="UP000436088">
    <property type="component" value="Unassembled WGS sequence"/>
</dbReference>
<dbReference type="SUPFAM" id="SSF49785">
    <property type="entry name" value="Galactose-binding domain-like"/>
    <property type="match status" value="2"/>
</dbReference>
<proteinExistence type="inferred from homology"/>
<dbReference type="Pfam" id="PF17834">
    <property type="entry name" value="GHD"/>
    <property type="match status" value="1"/>
</dbReference>
<dbReference type="InterPro" id="IPR019801">
    <property type="entry name" value="Glyco_hydro_35_CS"/>
</dbReference>
<feature type="chain" id="PRO_5025490772" description="Beta-galactosidase" evidence="11">
    <location>
        <begin position="31"/>
        <end position="731"/>
    </location>
</feature>
<comment type="subcellular location">
    <subcellularLocation>
        <location evidence="2">Secreted</location>
        <location evidence="2">Extracellular space</location>
        <location evidence="2">Apoplast</location>
    </subcellularLocation>
</comment>
<evidence type="ECO:0000256" key="10">
    <source>
        <dbReference type="RuleBase" id="RU003679"/>
    </source>
</evidence>
<feature type="signal peptide" evidence="11">
    <location>
        <begin position="1"/>
        <end position="30"/>
    </location>
</feature>
<dbReference type="GO" id="GO:0030246">
    <property type="term" value="F:carbohydrate binding"/>
    <property type="evidence" value="ECO:0007669"/>
    <property type="project" value="InterPro"/>
</dbReference>
<evidence type="ECO:0000256" key="8">
    <source>
        <dbReference type="ARBA" id="ARBA00023295"/>
    </source>
</evidence>
<evidence type="ECO:0000256" key="2">
    <source>
        <dbReference type="ARBA" id="ARBA00004271"/>
    </source>
</evidence>
<dbReference type="AlphaFoldDB" id="A0A6A2Z976"/>
<comment type="similarity">
    <text evidence="3 10">Belongs to the glycosyl hydrolase 35 family.</text>
</comment>
<gene>
    <name evidence="13" type="ORF">F3Y22_tig00110963pilonHSYRG00023</name>
</gene>
<dbReference type="FunFam" id="2.60.120.260:FF:000061">
    <property type="entry name" value="Beta-galactosidase"/>
    <property type="match status" value="1"/>
</dbReference>
<evidence type="ECO:0000259" key="12">
    <source>
        <dbReference type="PROSITE" id="PS50228"/>
    </source>
</evidence>
<dbReference type="CDD" id="cd22842">
    <property type="entry name" value="Gal_Rha_Lectin_BGal"/>
    <property type="match status" value="1"/>
</dbReference>
<evidence type="ECO:0000256" key="9">
    <source>
        <dbReference type="RuleBase" id="RU000675"/>
    </source>
</evidence>
<evidence type="ECO:0000256" key="7">
    <source>
        <dbReference type="ARBA" id="ARBA00022801"/>
    </source>
</evidence>
<reference evidence="13" key="1">
    <citation type="submission" date="2019-09" db="EMBL/GenBank/DDBJ databases">
        <title>Draft genome information of white flower Hibiscus syriacus.</title>
        <authorList>
            <person name="Kim Y.-M."/>
        </authorList>
    </citation>
    <scope>NUCLEOTIDE SEQUENCE [LARGE SCALE GENOMIC DNA]</scope>
    <source>
        <strain evidence="13">YM2019G1</strain>
    </source>
</reference>
<dbReference type="EC" id="3.2.1.23" evidence="4 9"/>
<name>A0A6A2Z976_HIBSY</name>
<dbReference type="GO" id="GO:0048046">
    <property type="term" value="C:apoplast"/>
    <property type="evidence" value="ECO:0007669"/>
    <property type="project" value="UniProtKB-SubCell"/>
</dbReference>